<proteinExistence type="inferred from homology"/>
<feature type="coiled-coil region" evidence="7">
    <location>
        <begin position="104"/>
        <end position="161"/>
    </location>
</feature>
<dbReference type="AlphaFoldDB" id="A0A443SMW9"/>
<protein>
    <recommendedName>
        <fullName evidence="6">Clathrin light chain</fullName>
    </recommendedName>
</protein>
<dbReference type="Proteomes" id="UP000288716">
    <property type="component" value="Unassembled WGS sequence"/>
</dbReference>
<dbReference type="EMBL" id="NCKV01001172">
    <property type="protein sequence ID" value="RWS28869.1"/>
    <property type="molecule type" value="Genomic_DNA"/>
</dbReference>
<dbReference type="STRING" id="299467.A0A443SMW9"/>
<dbReference type="PANTHER" id="PTHR10639">
    <property type="entry name" value="CLATHRIN LIGHT CHAIN"/>
    <property type="match status" value="1"/>
</dbReference>
<dbReference type="InterPro" id="IPR000996">
    <property type="entry name" value="Clathrin_L-chain"/>
</dbReference>
<evidence type="ECO:0000256" key="2">
    <source>
        <dbReference type="ARBA" id="ARBA00005263"/>
    </source>
</evidence>
<dbReference type="GO" id="GO:0005198">
    <property type="term" value="F:structural molecule activity"/>
    <property type="evidence" value="ECO:0007669"/>
    <property type="project" value="InterPro"/>
</dbReference>
<dbReference type="PANTHER" id="PTHR10639:SF7">
    <property type="entry name" value="CLATHRIN LIGHT CHAIN"/>
    <property type="match status" value="1"/>
</dbReference>
<dbReference type="GO" id="GO:0032050">
    <property type="term" value="F:clathrin heavy chain binding"/>
    <property type="evidence" value="ECO:0007669"/>
    <property type="project" value="TreeGrafter"/>
</dbReference>
<evidence type="ECO:0000256" key="3">
    <source>
        <dbReference type="ARBA" id="ARBA00023136"/>
    </source>
</evidence>
<dbReference type="Pfam" id="PF01086">
    <property type="entry name" value="Clathrin_lg_ch"/>
    <property type="match status" value="1"/>
</dbReference>
<dbReference type="GO" id="GO:0072583">
    <property type="term" value="P:clathrin-dependent endocytosis"/>
    <property type="evidence" value="ECO:0007669"/>
    <property type="project" value="TreeGrafter"/>
</dbReference>
<organism evidence="9 10">
    <name type="scientific">Leptotrombidium deliense</name>
    <dbReference type="NCBI Taxonomy" id="299467"/>
    <lineage>
        <taxon>Eukaryota</taxon>
        <taxon>Metazoa</taxon>
        <taxon>Ecdysozoa</taxon>
        <taxon>Arthropoda</taxon>
        <taxon>Chelicerata</taxon>
        <taxon>Arachnida</taxon>
        <taxon>Acari</taxon>
        <taxon>Acariformes</taxon>
        <taxon>Trombidiformes</taxon>
        <taxon>Prostigmata</taxon>
        <taxon>Anystina</taxon>
        <taxon>Parasitengona</taxon>
        <taxon>Trombiculoidea</taxon>
        <taxon>Trombiculidae</taxon>
        <taxon>Leptotrombidium</taxon>
    </lineage>
</organism>
<evidence type="ECO:0000256" key="1">
    <source>
        <dbReference type="ARBA" id="ARBA00004180"/>
    </source>
</evidence>
<evidence type="ECO:0000256" key="6">
    <source>
        <dbReference type="RuleBase" id="RU363137"/>
    </source>
</evidence>
<dbReference type="OrthoDB" id="5512at2759"/>
<comment type="similarity">
    <text evidence="2 6">Belongs to the clathrin light chain family.</text>
</comment>
<comment type="caution">
    <text evidence="9">The sequence shown here is derived from an EMBL/GenBank/DDBJ whole genome shotgun (WGS) entry which is preliminary data.</text>
</comment>
<keyword evidence="4 6" id="KW-0168">Coated pit</keyword>
<keyword evidence="7" id="KW-0175">Coiled coil</keyword>
<evidence type="ECO:0000256" key="7">
    <source>
        <dbReference type="SAM" id="Coils"/>
    </source>
</evidence>
<keyword evidence="5 6" id="KW-0968">Cytoplasmic vesicle</keyword>
<sequence>TFAGSCATAKSIEMSSNLESFAESDPAAEFLAREQDALQGLEDEFNFVNENSHFETLNGDVKENHNEDLNGESDEASSDINIMKAAQSQPAYEVKEVKEEPETIRKWREEHQRLLEEKDKEEAKRKDELRESAQKELEEWYLRYSEQLEKSKNSNRLAEKEWIAERDAESPGLEWEKIARMCDFNPKSSRNQRDTSRMRSILLQLKQSPPSTS</sequence>
<dbReference type="VEuPathDB" id="VectorBase:LDEU003172"/>
<evidence type="ECO:0000313" key="9">
    <source>
        <dbReference type="EMBL" id="RWS28869.1"/>
    </source>
</evidence>
<accession>A0A443SMW9</accession>
<dbReference type="GO" id="GO:0006886">
    <property type="term" value="P:intracellular protein transport"/>
    <property type="evidence" value="ECO:0007669"/>
    <property type="project" value="InterPro"/>
</dbReference>
<evidence type="ECO:0000256" key="5">
    <source>
        <dbReference type="ARBA" id="ARBA00023329"/>
    </source>
</evidence>
<comment type="subcellular location">
    <subcellularLocation>
        <location evidence="1 6">Cytoplasmic vesicle membrane</location>
        <topology evidence="1 6">Peripheral membrane protein</topology>
        <orientation evidence="1 6">Cytoplasmic side</orientation>
    </subcellularLocation>
    <subcellularLocation>
        <location evidence="6">Membrane</location>
        <location evidence="6">Coated pit</location>
        <topology evidence="6">Peripheral membrane protein</topology>
        <orientation evidence="6">Cytoplasmic side</orientation>
    </subcellularLocation>
    <text evidence="6">Cytoplasmic face of coated pits and vesicles.</text>
</comment>
<name>A0A443SMW9_9ACAR</name>
<gene>
    <name evidence="9" type="ORF">B4U80_03636</name>
</gene>
<evidence type="ECO:0000313" key="10">
    <source>
        <dbReference type="Proteomes" id="UP000288716"/>
    </source>
</evidence>
<evidence type="ECO:0000256" key="8">
    <source>
        <dbReference type="SAM" id="MobiDB-lite"/>
    </source>
</evidence>
<dbReference type="GO" id="GO:0030132">
    <property type="term" value="C:clathrin coat of coated pit"/>
    <property type="evidence" value="ECO:0007669"/>
    <property type="project" value="InterPro"/>
</dbReference>
<feature type="region of interest" description="Disordered" evidence="8">
    <location>
        <begin position="56"/>
        <end position="78"/>
    </location>
</feature>
<comment type="function">
    <text evidence="6">Clathrin is the major protein of the polyhedral coat of coated pits and vesicles.</text>
</comment>
<feature type="region of interest" description="Disordered" evidence="8">
    <location>
        <begin position="185"/>
        <end position="213"/>
    </location>
</feature>
<keyword evidence="10" id="KW-1185">Reference proteome</keyword>
<dbReference type="GO" id="GO:0030130">
    <property type="term" value="C:clathrin coat of trans-Golgi network vesicle"/>
    <property type="evidence" value="ECO:0007669"/>
    <property type="project" value="InterPro"/>
</dbReference>
<keyword evidence="3 6" id="KW-0472">Membrane</keyword>
<dbReference type="PROSITE" id="PS00581">
    <property type="entry name" value="CLATHRIN_LIGHT_CHN_2"/>
    <property type="match status" value="1"/>
</dbReference>
<evidence type="ECO:0000256" key="4">
    <source>
        <dbReference type="ARBA" id="ARBA00023176"/>
    </source>
</evidence>
<feature type="non-terminal residue" evidence="9">
    <location>
        <position position="1"/>
    </location>
</feature>
<reference evidence="9 10" key="1">
    <citation type="journal article" date="2018" name="Gigascience">
        <title>Genomes of trombidid mites reveal novel predicted allergens and laterally-transferred genes associated with secondary metabolism.</title>
        <authorList>
            <person name="Dong X."/>
            <person name="Chaisiri K."/>
            <person name="Xia D."/>
            <person name="Armstrong S.D."/>
            <person name="Fang Y."/>
            <person name="Donnelly M.J."/>
            <person name="Kadowaki T."/>
            <person name="McGarry J.W."/>
            <person name="Darby A.C."/>
            <person name="Makepeace B.L."/>
        </authorList>
    </citation>
    <scope>NUCLEOTIDE SEQUENCE [LARGE SCALE GENOMIC DNA]</scope>
    <source>
        <strain evidence="9">UoL-UT</strain>
    </source>
</reference>